<protein>
    <recommendedName>
        <fullName evidence="4">alpha-glucosidase</fullName>
        <ecNumber evidence="4">3.2.1.20</ecNumber>
    </recommendedName>
    <alternativeName>
        <fullName evidence="11">Maltase</fullName>
    </alternativeName>
</protein>
<evidence type="ECO:0000313" key="16">
    <source>
        <dbReference type="Proteomes" id="UP000663879"/>
    </source>
</evidence>
<dbReference type="SUPFAM" id="SSF74650">
    <property type="entry name" value="Galactose mutarotase-like"/>
    <property type="match status" value="2"/>
</dbReference>
<dbReference type="OrthoDB" id="5839090at2759"/>
<dbReference type="Pfam" id="PF21365">
    <property type="entry name" value="Glyco_hydro_31_3rd"/>
    <property type="match status" value="2"/>
</dbReference>
<dbReference type="Proteomes" id="UP000663879">
    <property type="component" value="Unassembled WGS sequence"/>
</dbReference>
<dbReference type="GO" id="GO:0016020">
    <property type="term" value="C:membrane"/>
    <property type="evidence" value="ECO:0007669"/>
    <property type="project" value="UniProtKB-SubCell"/>
</dbReference>
<dbReference type="InterPro" id="IPR044913">
    <property type="entry name" value="P_trefoil_dom_sf"/>
</dbReference>
<dbReference type="Pfam" id="PF13802">
    <property type="entry name" value="Gal_mutarotas_2"/>
    <property type="match status" value="1"/>
</dbReference>
<dbReference type="EC" id="3.2.1.20" evidence="4"/>
<evidence type="ECO:0000256" key="4">
    <source>
        <dbReference type="ARBA" id="ARBA00012741"/>
    </source>
</evidence>
<evidence type="ECO:0000256" key="9">
    <source>
        <dbReference type="ARBA" id="ARBA00023180"/>
    </source>
</evidence>
<comment type="similarity">
    <text evidence="3">Belongs to the glycosyl hydrolase 31 family.</text>
</comment>
<comment type="caution">
    <text evidence="12">Lacks conserved residue(s) required for the propagation of feature annotation.</text>
</comment>
<dbReference type="GO" id="GO:0030246">
    <property type="term" value="F:carbohydrate binding"/>
    <property type="evidence" value="ECO:0007669"/>
    <property type="project" value="InterPro"/>
</dbReference>
<keyword evidence="6" id="KW-0378">Hydrolase</keyword>
<reference evidence="15" key="1">
    <citation type="submission" date="2021-02" db="EMBL/GenBank/DDBJ databases">
        <authorList>
            <person name="Nowell W R."/>
        </authorList>
    </citation>
    <scope>NUCLEOTIDE SEQUENCE</scope>
    <source>
        <strain evidence="15">Ploen Becks lab</strain>
    </source>
</reference>
<keyword evidence="10" id="KW-0326">Glycosidase</keyword>
<dbReference type="PANTHER" id="PTHR22762:SF133">
    <property type="entry name" value="P-TYPE DOMAIN-CONTAINING PROTEIN"/>
    <property type="match status" value="1"/>
</dbReference>
<dbReference type="InterPro" id="IPR017853">
    <property type="entry name" value="GH"/>
</dbReference>
<dbReference type="Gene3D" id="3.20.20.80">
    <property type="entry name" value="Glycosidases"/>
    <property type="match status" value="2"/>
</dbReference>
<dbReference type="Pfam" id="PF01055">
    <property type="entry name" value="Glyco_hydro_31_2nd"/>
    <property type="match status" value="2"/>
</dbReference>
<dbReference type="InterPro" id="IPR013780">
    <property type="entry name" value="Glyco_hydro_b"/>
</dbReference>
<dbReference type="GO" id="GO:0004558">
    <property type="term" value="F:alpha-1,4-glucosidase activity"/>
    <property type="evidence" value="ECO:0007669"/>
    <property type="project" value="TreeGrafter"/>
</dbReference>
<evidence type="ECO:0000256" key="10">
    <source>
        <dbReference type="ARBA" id="ARBA00023295"/>
    </source>
</evidence>
<dbReference type="InterPro" id="IPR030458">
    <property type="entry name" value="Glyco_hydro_31_AS"/>
</dbReference>
<dbReference type="SUPFAM" id="SSF51445">
    <property type="entry name" value="(Trans)glycosidases"/>
    <property type="match status" value="2"/>
</dbReference>
<organism evidence="15 16">
    <name type="scientific">Brachionus calyciflorus</name>
    <dbReference type="NCBI Taxonomy" id="104777"/>
    <lineage>
        <taxon>Eukaryota</taxon>
        <taxon>Metazoa</taxon>
        <taxon>Spiralia</taxon>
        <taxon>Gnathifera</taxon>
        <taxon>Rotifera</taxon>
        <taxon>Eurotatoria</taxon>
        <taxon>Monogononta</taxon>
        <taxon>Pseudotrocha</taxon>
        <taxon>Ploima</taxon>
        <taxon>Brachionidae</taxon>
        <taxon>Brachionus</taxon>
    </lineage>
</organism>
<dbReference type="PROSITE" id="PS00129">
    <property type="entry name" value="GLYCOSYL_HYDROL_F31_1"/>
    <property type="match status" value="1"/>
</dbReference>
<dbReference type="InterPro" id="IPR048395">
    <property type="entry name" value="Glyco_hydro_31_C"/>
</dbReference>
<evidence type="ECO:0000256" key="1">
    <source>
        <dbReference type="ARBA" id="ARBA00001657"/>
    </source>
</evidence>
<sequence>MKKYLILCLCLLVLAVSEIKSDLDVQRVDCFPEAPYTFGQSVDDKCRQRNCIYQSSTRPGAPWCYFPQTNYGYTMTSSTKLEKGDRIYLTRLTKHLPPFPNSINDLVMDIEYINTKTLRVKIYDRYNQRYEVPLDLNDIHDPNNFSSDFQVTFENRASDSVFVFKIIRKSTDLVLFDTSIGAMVFNDQFLQIATNLPSGSNVYGFGENNHPHLSHDLNFKTWGMFARDEPNVAGEELSQYGVQPVYNVLEPDGNAHGAVLVNSNAMEYSFTPNPALILRSIGGIFDFYFFSGPTPESVAQQYTSLVGHPIMIPYFSLGFQLSRWEYKDLNDMKKIVQRNLDAGIPLDIQYADIEHFQNNMDFTISPDKFKDIPQFFQELKSKGMHVVPIVDPALVIDKSYKPYADGFRDDVYIKWPKNLSPDFSDTNSDIMIGYCWPNEKVAYPDFMNNRTEKWWIDAFYEYRKVNFSFDALWIDMNEPSVFDTNELKPWNWPDDKLPYWTLKCPYSKYDDPPYRTKAVYRYDQYQKPARLSQKTLCMVGLQDDGKYRHYDVHSLYGLKQSKITQKATRHATGKRSFVLSRSTFVGSGRYAGHWLGDNDSSFKDLHRSIIGMIEFGMFGITYTGADICGFTSESNEELCTRWQQVGAFYPYSRNHNVWKTKDQDPAVWSQESIKSTIAALNIRYTILPYFYTLFYKSHTNGNLVIRGLFQEFPQDKLCRTIDTQFLVGPAWLVSPVVEANKRKVDVYFPPDSKWYSYYDGSLAPQGFATLNAPINFINLHVRGGSILPTQKPANNTSFSRKNPFGLIIALDEYDNAQGDLFYDDGDSIDSIEKSKYYFSRFIYNNNQLKMIVSQNNYAEMENLKLDTIRILGFGKISGKMEAEIKIFNSRQNPIVLNLTDLNVNQNGELSLSNLGLKMTQDFEINFKTVLIPEVIDIFDESLRVDCFPDSGATQSKCESGRKCKWTPSQTPNIPWCYIDKTRTSYTLQQSVNTVTGTERLRKEYMAIKYDTLSLFGEDINRLKITTELKGSNMLRIKIDDNDRPRFEVPVKTTWSDPVTQEEGILSNNDLNPRIESDGFGRLVIEVYRKSTGVRLFSTREYAESLVYSDQYIHLYARLATENVYGFGESTHETFRHRFTSNALTFPIWARDEPPLGGNKALYGTQPFYMCIEQDGSAHALLILNSNAQEYRFSSKKTFMYRTLGGILDIYMFSGPTPESVIQQYSRLIGRPMMPPYYALGFQLSRYGYNTLDNMKGAISRTVNAGIPLDIQHGDIDHFERKKDFTYDKVNFAGFPEYINELKSKGIRFIPIVDPALVTNEPNYMPYVRGMQQDVWIKWPQDINPQAGETVNRNMLGYVWPEGKVLFPDFFHNKTIQWWADEIKNYYQSTLKFDGLWIDMNEPANFGTNLNKPFNWPDNLPPWSLKCPNNRYDDPPYRTNAAFGARLSDKTLCLCAEQTDGLVLYRQYDVHNLYGYTQTLATYEALLQARPNKRPLVITRSTFPGSGQRSGHWLGDNASGWKHLKYNIIGLLEFNLFLIPYVGADICGFFDDATDELCERWMQLGAFNPFYRNHNGLYGTNQDPAAFNPTVTASMKKTVLLRYTLIPYLYTLFYRVHTQGGTVVRSLVHEFPTDRRAYDIDEQFLWGSNLLISPVITQGRTTVNVYIPPEARWFDYYNGKEIDFKTTVLPAPRDFIPLHVRGGAILPIQEPGINTDASRKNPFGIIIAPDEADQARGELYWDDGESNDSISSQKFTLIEFVYSHANVESIIEMNIKTAGYTINNKLNKIRLFDVKLRPTGFLIDSIQQQGVVFAYDSLDLSLEIQNLNLSMDNNHKIIIQY</sequence>
<dbReference type="Pfam" id="PF00088">
    <property type="entry name" value="Trefoil"/>
    <property type="match status" value="2"/>
</dbReference>
<keyword evidence="8" id="KW-1015">Disulfide bond</keyword>
<dbReference type="CDD" id="cd06602">
    <property type="entry name" value="GH31_MGAM_SI_GAA"/>
    <property type="match status" value="2"/>
</dbReference>
<dbReference type="InterPro" id="IPR011013">
    <property type="entry name" value="Gal_mutarotase_sf_dom"/>
</dbReference>
<comment type="subcellular location">
    <subcellularLocation>
        <location evidence="2">Membrane</location>
    </subcellularLocation>
</comment>
<gene>
    <name evidence="15" type="ORF">OXX778_LOCUS1580</name>
</gene>
<name>A0A813MD79_9BILA</name>
<evidence type="ECO:0000256" key="11">
    <source>
        <dbReference type="ARBA" id="ARBA00041343"/>
    </source>
</evidence>
<evidence type="ECO:0000256" key="5">
    <source>
        <dbReference type="ARBA" id="ARBA00022729"/>
    </source>
</evidence>
<feature type="chain" id="PRO_5032422006" description="alpha-glucosidase" evidence="13">
    <location>
        <begin position="22"/>
        <end position="1840"/>
    </location>
</feature>
<evidence type="ECO:0000313" key="15">
    <source>
        <dbReference type="EMBL" id="CAF0715427.1"/>
    </source>
</evidence>
<dbReference type="PANTHER" id="PTHR22762">
    <property type="entry name" value="ALPHA-GLUCOSIDASE"/>
    <property type="match status" value="1"/>
</dbReference>
<dbReference type="GO" id="GO:0005975">
    <property type="term" value="P:carbohydrate metabolic process"/>
    <property type="evidence" value="ECO:0007669"/>
    <property type="project" value="InterPro"/>
</dbReference>
<keyword evidence="9" id="KW-0325">Glycoprotein</keyword>
<proteinExistence type="inferred from homology"/>
<dbReference type="SUPFAM" id="SSF57492">
    <property type="entry name" value="Trefoil"/>
    <property type="match status" value="1"/>
</dbReference>
<keyword evidence="16" id="KW-1185">Reference proteome</keyword>
<feature type="domain" description="P-type" evidence="14">
    <location>
        <begin position="17"/>
        <end position="68"/>
    </location>
</feature>
<dbReference type="InterPro" id="IPR025887">
    <property type="entry name" value="Glyco_hydro_31_N_dom"/>
</dbReference>
<comment type="catalytic activity">
    <reaction evidence="1">
        <text>Hydrolysis of terminal, non-reducing (1-&gt;4)-linked alpha-D-glucose residues with release of alpha-D-glucose.</text>
        <dbReference type="EC" id="3.2.1.20"/>
    </reaction>
</comment>
<dbReference type="InterPro" id="IPR000519">
    <property type="entry name" value="P_trefoil_dom"/>
</dbReference>
<dbReference type="SMART" id="SM00018">
    <property type="entry name" value="PD"/>
    <property type="match status" value="2"/>
</dbReference>
<feature type="domain" description="P-type" evidence="14">
    <location>
        <begin position="933"/>
        <end position="980"/>
    </location>
</feature>
<comment type="caution">
    <text evidence="15">The sequence shown here is derived from an EMBL/GenBank/DDBJ whole genome shotgun (WGS) entry which is preliminary data.</text>
</comment>
<dbReference type="PROSITE" id="PS51448">
    <property type="entry name" value="P_TREFOIL_2"/>
    <property type="match status" value="2"/>
</dbReference>
<dbReference type="FunFam" id="3.20.20.80:FF:000016">
    <property type="entry name" value="Maltase-glucoamylase, intestinal"/>
    <property type="match status" value="2"/>
</dbReference>
<evidence type="ECO:0000256" key="6">
    <source>
        <dbReference type="ARBA" id="ARBA00022801"/>
    </source>
</evidence>
<accession>A0A813MD79</accession>
<dbReference type="CDD" id="cd00111">
    <property type="entry name" value="Trefoil"/>
    <property type="match status" value="2"/>
</dbReference>
<evidence type="ECO:0000256" key="3">
    <source>
        <dbReference type="ARBA" id="ARBA00007806"/>
    </source>
</evidence>
<evidence type="ECO:0000256" key="7">
    <source>
        <dbReference type="ARBA" id="ARBA00023136"/>
    </source>
</evidence>
<dbReference type="InterPro" id="IPR030459">
    <property type="entry name" value="Glyco_hydro_31_CS"/>
</dbReference>
<dbReference type="SUPFAM" id="SSF51011">
    <property type="entry name" value="Glycosyl hydrolase domain"/>
    <property type="match status" value="2"/>
</dbReference>
<dbReference type="Gene3D" id="2.60.40.1760">
    <property type="entry name" value="glycosyl hydrolase (family 31)"/>
    <property type="match status" value="2"/>
</dbReference>
<dbReference type="CDD" id="cd14752">
    <property type="entry name" value="GH31_N"/>
    <property type="match status" value="2"/>
</dbReference>
<evidence type="ECO:0000259" key="14">
    <source>
        <dbReference type="PROSITE" id="PS51448"/>
    </source>
</evidence>
<dbReference type="Gene3D" id="2.60.40.1180">
    <property type="entry name" value="Golgi alpha-mannosidase II"/>
    <property type="match status" value="4"/>
</dbReference>
<dbReference type="EMBL" id="CAJNOC010000105">
    <property type="protein sequence ID" value="CAF0715427.1"/>
    <property type="molecule type" value="Genomic_DNA"/>
</dbReference>
<keyword evidence="7" id="KW-0472">Membrane</keyword>
<evidence type="ECO:0000256" key="8">
    <source>
        <dbReference type="ARBA" id="ARBA00023157"/>
    </source>
</evidence>
<dbReference type="PROSITE" id="PS00707">
    <property type="entry name" value="GLYCOSYL_HYDROL_F31_2"/>
    <property type="match status" value="1"/>
</dbReference>
<evidence type="ECO:0000256" key="12">
    <source>
        <dbReference type="PROSITE-ProRule" id="PRU00779"/>
    </source>
</evidence>
<evidence type="ECO:0000256" key="13">
    <source>
        <dbReference type="SAM" id="SignalP"/>
    </source>
</evidence>
<keyword evidence="5 13" id="KW-0732">Signal</keyword>
<dbReference type="InterPro" id="IPR000322">
    <property type="entry name" value="Glyco_hydro_31_TIM"/>
</dbReference>
<evidence type="ECO:0000256" key="2">
    <source>
        <dbReference type="ARBA" id="ARBA00004370"/>
    </source>
</evidence>
<feature type="signal peptide" evidence="13">
    <location>
        <begin position="1"/>
        <end position="21"/>
    </location>
</feature>
<dbReference type="Gene3D" id="4.10.110.10">
    <property type="entry name" value="Spasmolytic Protein, domain 1"/>
    <property type="match status" value="2"/>
</dbReference>